<dbReference type="Gene3D" id="1.10.3540.10">
    <property type="entry name" value="uncharacterized protein from magnetospirillum magneticum domain"/>
    <property type="match status" value="1"/>
</dbReference>
<dbReference type="EMBL" id="WBSL01000008">
    <property type="protein sequence ID" value="MPY67733.1"/>
    <property type="molecule type" value="Genomic_DNA"/>
</dbReference>
<comment type="caution">
    <text evidence="1">The sequence shown here is derived from an EMBL/GenBank/DDBJ whole genome shotgun (WGS) entry which is preliminary data.</text>
</comment>
<accession>A0A7X1NXR0</accession>
<dbReference type="InterPro" id="IPR014948">
    <property type="entry name" value="BrxA"/>
</dbReference>
<evidence type="ECO:0000313" key="2">
    <source>
        <dbReference type="Proteomes" id="UP000484842"/>
    </source>
</evidence>
<protein>
    <submittedName>
        <fullName evidence="1">DUF1819 family protein</fullName>
    </submittedName>
</protein>
<sequence>MAAPVSPCRSLSWEAMPMTRPTYTALTNTQFLLAESSQVAQALLEGADWALLRRAAQEGRLFGRGRASSQLTVLTALRGRFHEVPREVLPELAAGTLEARRLLVLGMITRRKPLLRDFIGQVLLHQWQRLAPRVTDADARAFLTHQAEQHPEVATWSPATQQKTRGNLTRFLVDAGLLKESRQGEFEILPQYLSPQVRAAVHDLDPHLPVLLEALK</sequence>
<organism evidence="1 2">
    <name type="scientific">Deinococcus terrestris</name>
    <dbReference type="NCBI Taxonomy" id="2651870"/>
    <lineage>
        <taxon>Bacteria</taxon>
        <taxon>Thermotogati</taxon>
        <taxon>Deinococcota</taxon>
        <taxon>Deinococci</taxon>
        <taxon>Deinococcales</taxon>
        <taxon>Deinococcaceae</taxon>
        <taxon>Deinococcus</taxon>
    </lineage>
</organism>
<reference evidence="1 2" key="1">
    <citation type="submission" date="2019-10" db="EMBL/GenBank/DDBJ databases">
        <title>Deinococcus sp. isolated from soil.</title>
        <authorList>
            <person name="Li Y."/>
            <person name="Wang J."/>
        </authorList>
    </citation>
    <scope>NUCLEOTIDE SEQUENCE [LARGE SCALE GENOMIC DNA]</scope>
    <source>
        <strain evidence="1 2">SDU3-2</strain>
    </source>
</reference>
<dbReference type="Proteomes" id="UP000484842">
    <property type="component" value="Unassembled WGS sequence"/>
</dbReference>
<gene>
    <name evidence="1" type="ORF">F8S09_13760</name>
</gene>
<name>A0A7X1NXR0_9DEIO</name>
<evidence type="ECO:0000313" key="1">
    <source>
        <dbReference type="EMBL" id="MPY67733.1"/>
    </source>
</evidence>
<proteinExistence type="predicted"/>
<dbReference type="AlphaFoldDB" id="A0A7X1NXR0"/>
<keyword evidence="2" id="KW-1185">Reference proteome</keyword>
<dbReference type="InterPro" id="IPR023137">
    <property type="entry name" value="BrxA_sf"/>
</dbReference>
<dbReference type="Pfam" id="PF08849">
    <property type="entry name" value="BrxA"/>
    <property type="match status" value="1"/>
</dbReference>